<dbReference type="EMBL" id="CM023487">
    <property type="protein sequence ID" value="KAH6926259.1"/>
    <property type="molecule type" value="Genomic_DNA"/>
</dbReference>
<sequence length="224" mass="25478">MSDARHGQYGIKGQVVNIPIKVPKLIQCLPHNMPEDAAIDVHIKRQLVNKMSYKRGLVKRSNIHAWLKHLETTPLYKCVNGKIDWNQLAQFDGDEAECDDDEIEPLPETMDLDKPMHAAIALNTVSRTLVYGVSSNVHAMSAKPKWALDEDGLVMLQELGSLTAAALLEKVKDLQNLAYKLGIEESREMTRGRFLDILRKDKEEKQEALVYNEDEKCLEWQLCI</sequence>
<keyword evidence="2" id="KW-1185">Reference proteome</keyword>
<accession>A0ACB7S0F3</accession>
<evidence type="ECO:0000313" key="2">
    <source>
        <dbReference type="Proteomes" id="UP000821845"/>
    </source>
</evidence>
<comment type="caution">
    <text evidence="1">The sequence shown here is derived from an EMBL/GenBank/DDBJ whole genome shotgun (WGS) entry which is preliminary data.</text>
</comment>
<reference evidence="1" key="1">
    <citation type="submission" date="2020-05" db="EMBL/GenBank/DDBJ databases">
        <title>Large-scale comparative analyses of tick genomes elucidate their genetic diversity and vector capacities.</title>
        <authorList>
            <person name="Jia N."/>
            <person name="Wang J."/>
            <person name="Shi W."/>
            <person name="Du L."/>
            <person name="Sun Y."/>
            <person name="Zhan W."/>
            <person name="Jiang J."/>
            <person name="Wang Q."/>
            <person name="Zhang B."/>
            <person name="Ji P."/>
            <person name="Sakyi L.B."/>
            <person name="Cui X."/>
            <person name="Yuan T."/>
            <person name="Jiang B."/>
            <person name="Yang W."/>
            <person name="Lam T.T.-Y."/>
            <person name="Chang Q."/>
            <person name="Ding S."/>
            <person name="Wang X."/>
            <person name="Zhu J."/>
            <person name="Ruan X."/>
            <person name="Zhao L."/>
            <person name="Wei J."/>
            <person name="Que T."/>
            <person name="Du C."/>
            <person name="Cheng J."/>
            <person name="Dai P."/>
            <person name="Han X."/>
            <person name="Huang E."/>
            <person name="Gao Y."/>
            <person name="Liu J."/>
            <person name="Shao H."/>
            <person name="Ye R."/>
            <person name="Li L."/>
            <person name="Wei W."/>
            <person name="Wang X."/>
            <person name="Wang C."/>
            <person name="Yang T."/>
            <person name="Huo Q."/>
            <person name="Li W."/>
            <person name="Guo W."/>
            <person name="Chen H."/>
            <person name="Zhou L."/>
            <person name="Ni X."/>
            <person name="Tian J."/>
            <person name="Zhou Y."/>
            <person name="Sheng Y."/>
            <person name="Liu T."/>
            <person name="Pan Y."/>
            <person name="Xia L."/>
            <person name="Li J."/>
            <person name="Zhao F."/>
            <person name="Cao W."/>
        </authorList>
    </citation>
    <scope>NUCLEOTIDE SEQUENCE</scope>
    <source>
        <strain evidence="1">Hyas-2018</strain>
    </source>
</reference>
<organism evidence="1 2">
    <name type="scientific">Hyalomma asiaticum</name>
    <name type="common">Tick</name>
    <dbReference type="NCBI Taxonomy" id="266040"/>
    <lineage>
        <taxon>Eukaryota</taxon>
        <taxon>Metazoa</taxon>
        <taxon>Ecdysozoa</taxon>
        <taxon>Arthropoda</taxon>
        <taxon>Chelicerata</taxon>
        <taxon>Arachnida</taxon>
        <taxon>Acari</taxon>
        <taxon>Parasitiformes</taxon>
        <taxon>Ixodida</taxon>
        <taxon>Ixodoidea</taxon>
        <taxon>Ixodidae</taxon>
        <taxon>Hyalomminae</taxon>
        <taxon>Hyalomma</taxon>
    </lineage>
</organism>
<dbReference type="Proteomes" id="UP000821845">
    <property type="component" value="Chromosome 7"/>
</dbReference>
<proteinExistence type="predicted"/>
<gene>
    <name evidence="1" type="ORF">HPB50_015934</name>
</gene>
<evidence type="ECO:0000313" key="1">
    <source>
        <dbReference type="EMBL" id="KAH6926259.1"/>
    </source>
</evidence>
<name>A0ACB7S0F3_HYAAI</name>
<protein>
    <submittedName>
        <fullName evidence="1">Uncharacterized protein</fullName>
    </submittedName>
</protein>